<gene>
    <name evidence="1" type="ORF">US90_C0014G0018</name>
</gene>
<dbReference type="AlphaFoldDB" id="A0A0G0MXH3"/>
<organism evidence="1 2">
    <name type="scientific">Candidatus Shapirobacteria bacterium GW2011_GWE2_38_30</name>
    <dbReference type="NCBI Taxonomy" id="1618490"/>
    <lineage>
        <taxon>Bacteria</taxon>
        <taxon>Candidatus Shapironibacteriota</taxon>
    </lineage>
</organism>
<accession>A0A0G0MXH3</accession>
<protein>
    <submittedName>
        <fullName evidence="1">Uncharacterized protein</fullName>
    </submittedName>
</protein>
<name>A0A0G0MXH3_9BACT</name>
<dbReference type="EMBL" id="LBUT01000014">
    <property type="protein sequence ID" value="KKQ69626.1"/>
    <property type="molecule type" value="Genomic_DNA"/>
</dbReference>
<dbReference type="Proteomes" id="UP000034406">
    <property type="component" value="Unassembled WGS sequence"/>
</dbReference>
<reference evidence="1 2" key="1">
    <citation type="journal article" date="2015" name="Nature">
        <title>rRNA introns, odd ribosomes, and small enigmatic genomes across a large radiation of phyla.</title>
        <authorList>
            <person name="Brown C.T."/>
            <person name="Hug L.A."/>
            <person name="Thomas B.C."/>
            <person name="Sharon I."/>
            <person name="Castelle C.J."/>
            <person name="Singh A."/>
            <person name="Wilkins M.J."/>
            <person name="Williams K.H."/>
            <person name="Banfield J.F."/>
        </authorList>
    </citation>
    <scope>NUCLEOTIDE SEQUENCE [LARGE SCALE GENOMIC DNA]</scope>
</reference>
<evidence type="ECO:0000313" key="1">
    <source>
        <dbReference type="EMBL" id="KKQ69626.1"/>
    </source>
</evidence>
<comment type="caution">
    <text evidence="1">The sequence shown here is derived from an EMBL/GenBank/DDBJ whole genome shotgun (WGS) entry which is preliminary data.</text>
</comment>
<proteinExistence type="predicted"/>
<evidence type="ECO:0000313" key="2">
    <source>
        <dbReference type="Proteomes" id="UP000034406"/>
    </source>
</evidence>
<sequence length="67" mass="7447">MGLFRKTKSPESSVGKFGDSLIAIRKAQKEYLARVGIDINQRPIGVLPQLRKSPTKKKTSSESIFRG</sequence>
<dbReference type="STRING" id="1618490.US90_C0014G0018"/>